<sequence>MMRLIKRDKAYRNLAKIYHFDLTLFDKEENTVTKKYLCYNLID</sequence>
<name>A0A6S6UDF6_9BACT</name>
<protein>
    <submittedName>
        <fullName evidence="1">Uncharacterized protein</fullName>
    </submittedName>
</protein>
<gene>
    <name evidence="1" type="ORF">HELGO_WM7431</name>
</gene>
<proteinExistence type="predicted"/>
<accession>A0A6S6UDF6</accession>
<dbReference type="AlphaFoldDB" id="A0A6S6UDF6"/>
<evidence type="ECO:0000313" key="1">
    <source>
        <dbReference type="EMBL" id="CAA6825796.1"/>
    </source>
</evidence>
<organism evidence="1">
    <name type="scientific">uncultured Sulfurovum sp</name>
    <dbReference type="NCBI Taxonomy" id="269237"/>
    <lineage>
        <taxon>Bacteria</taxon>
        <taxon>Pseudomonadati</taxon>
        <taxon>Campylobacterota</taxon>
        <taxon>Epsilonproteobacteria</taxon>
        <taxon>Campylobacterales</taxon>
        <taxon>Sulfurovaceae</taxon>
        <taxon>Sulfurovum</taxon>
        <taxon>environmental samples</taxon>
    </lineage>
</organism>
<dbReference type="EMBL" id="CACVAU010000084">
    <property type="protein sequence ID" value="CAA6825796.1"/>
    <property type="molecule type" value="Genomic_DNA"/>
</dbReference>
<reference evidence="1" key="1">
    <citation type="submission" date="2020-01" db="EMBL/GenBank/DDBJ databases">
        <authorList>
            <person name="Meier V. D."/>
            <person name="Meier V D."/>
        </authorList>
    </citation>
    <scope>NUCLEOTIDE SEQUENCE</scope>
    <source>
        <strain evidence="1">HLG_WM_MAG_05</strain>
    </source>
</reference>